<reference evidence="2" key="1">
    <citation type="submission" date="2020-11" db="EMBL/GenBank/DDBJ databases">
        <authorList>
            <person name="Tran Van P."/>
        </authorList>
    </citation>
    <scope>NUCLEOTIDE SEQUENCE</scope>
</reference>
<feature type="compositionally biased region" description="Polar residues" evidence="1">
    <location>
        <begin position="143"/>
        <end position="161"/>
    </location>
</feature>
<feature type="region of interest" description="Disordered" evidence="1">
    <location>
        <begin position="245"/>
        <end position="283"/>
    </location>
</feature>
<dbReference type="PANTHER" id="PTHR33964">
    <property type="entry name" value="RE45066P-RELATED"/>
    <property type="match status" value="1"/>
</dbReference>
<dbReference type="AlphaFoldDB" id="A0A7R8WB93"/>
<evidence type="ECO:0000256" key="1">
    <source>
        <dbReference type="SAM" id="MobiDB-lite"/>
    </source>
</evidence>
<dbReference type="PANTHER" id="PTHR33964:SF9">
    <property type="match status" value="1"/>
</dbReference>
<gene>
    <name evidence="2" type="ORF">CTOB1V02_LOCUS3864</name>
</gene>
<evidence type="ECO:0000313" key="2">
    <source>
        <dbReference type="EMBL" id="CAD7225936.1"/>
    </source>
</evidence>
<dbReference type="OrthoDB" id="10051804at2759"/>
<feature type="compositionally biased region" description="Basic and acidic residues" evidence="1">
    <location>
        <begin position="165"/>
        <end position="177"/>
    </location>
</feature>
<feature type="compositionally biased region" description="Basic and acidic residues" evidence="1">
    <location>
        <begin position="205"/>
        <end position="214"/>
    </location>
</feature>
<organism evidence="2">
    <name type="scientific">Cyprideis torosa</name>
    <dbReference type="NCBI Taxonomy" id="163714"/>
    <lineage>
        <taxon>Eukaryota</taxon>
        <taxon>Metazoa</taxon>
        <taxon>Ecdysozoa</taxon>
        <taxon>Arthropoda</taxon>
        <taxon>Crustacea</taxon>
        <taxon>Oligostraca</taxon>
        <taxon>Ostracoda</taxon>
        <taxon>Podocopa</taxon>
        <taxon>Podocopida</taxon>
        <taxon>Cytherocopina</taxon>
        <taxon>Cytheroidea</taxon>
        <taxon>Cytherideidae</taxon>
        <taxon>Cyprideis</taxon>
    </lineage>
</organism>
<dbReference type="EMBL" id="OB660697">
    <property type="protein sequence ID" value="CAD7225936.1"/>
    <property type="molecule type" value="Genomic_DNA"/>
</dbReference>
<name>A0A7R8WB93_9CRUS</name>
<sequence length="302" mass="33479">MEVNRVCTDEEYQKQYLEHSTCLQAMTAGPEWCSRHYTELLRVSHADTVRQSDLCCAHFKYRRCMLGKYSRCGREMIPQYKPAKEFVQRVMDNALSFFRDYCTGYCVDPVSDNCSGISELEAELMQEDDYSPATDICSKPIPSDSNSPSFTGLQSSRSPLDTNEIDSRRRSGRKEDNDVYPSSARLAPESREGFQGPSDGARLPPSDRRMDRGFGDLQPAPQPRGALDETQSYFGGKVNYAGFAGSYGPESREPSDVWSPAASNDINAQSLSGGNKGAPTSSPSNTLMHLAALICSLVFILH</sequence>
<protein>
    <submittedName>
        <fullName evidence="2">Uncharacterized protein</fullName>
    </submittedName>
</protein>
<accession>A0A7R8WB93</accession>
<feature type="region of interest" description="Disordered" evidence="1">
    <location>
        <begin position="132"/>
        <end position="230"/>
    </location>
</feature>
<feature type="compositionally biased region" description="Polar residues" evidence="1">
    <location>
        <begin position="261"/>
        <end position="283"/>
    </location>
</feature>
<proteinExistence type="predicted"/>